<reference evidence="5" key="1">
    <citation type="submission" date="2015-08" db="EMBL/GenBank/DDBJ databases">
        <title>Complete DNA Sequence of Pseudomonas syringae pv. actinidiae, the Causal Agent of Kiwifruit Canker Disease.</title>
        <authorList>
            <person name="Rikkerink E.H.A."/>
            <person name="Fineran P.C."/>
        </authorList>
    </citation>
    <scope>NUCLEOTIDE SEQUENCE</scope>
    <source>
        <strain evidence="5">DSM 13666</strain>
    </source>
</reference>
<proteinExistence type="predicted"/>
<organism evidence="5">
    <name type="scientific">Halalkalibacterium halodurans</name>
    <name type="common">Bacillus halodurans</name>
    <dbReference type="NCBI Taxonomy" id="86665"/>
    <lineage>
        <taxon>Bacteria</taxon>
        <taxon>Bacillati</taxon>
        <taxon>Bacillota</taxon>
        <taxon>Bacilli</taxon>
        <taxon>Bacillales</taxon>
        <taxon>Bacillaceae</taxon>
        <taxon>Halalkalibacterium (ex Joshi et al. 2022)</taxon>
    </lineage>
</organism>
<evidence type="ECO:0000256" key="2">
    <source>
        <dbReference type="ARBA" id="ARBA00022801"/>
    </source>
</evidence>
<dbReference type="FunFam" id="3.30.420.10:FF:000045">
    <property type="entry name" value="3'-5' exonuclease DinG"/>
    <property type="match status" value="1"/>
</dbReference>
<dbReference type="InterPro" id="IPR012337">
    <property type="entry name" value="RNaseH-like_sf"/>
</dbReference>
<dbReference type="AlphaFoldDB" id="A0A0M0KFP2"/>
<dbReference type="GO" id="GO:0008408">
    <property type="term" value="F:3'-5' exonuclease activity"/>
    <property type="evidence" value="ECO:0007669"/>
    <property type="project" value="TreeGrafter"/>
</dbReference>
<dbReference type="InterPro" id="IPR013520">
    <property type="entry name" value="Ribonucl_H"/>
</dbReference>
<comment type="caution">
    <text evidence="5">The sequence shown here is derived from an EMBL/GenBank/DDBJ whole genome shotgun (WGS) entry which is preliminary data.</text>
</comment>
<dbReference type="GeneID" id="87599290"/>
<evidence type="ECO:0000256" key="1">
    <source>
        <dbReference type="ARBA" id="ARBA00022722"/>
    </source>
</evidence>
<dbReference type="EMBL" id="LILD01000001">
    <property type="protein sequence ID" value="KOO37624.1"/>
    <property type="molecule type" value="Genomic_DNA"/>
</dbReference>
<dbReference type="CDD" id="cd06127">
    <property type="entry name" value="DEDDh"/>
    <property type="match status" value="1"/>
</dbReference>
<dbReference type="Pfam" id="PF00929">
    <property type="entry name" value="RNase_T"/>
    <property type="match status" value="1"/>
</dbReference>
<dbReference type="GO" id="GO:0003676">
    <property type="term" value="F:nucleic acid binding"/>
    <property type="evidence" value="ECO:0007669"/>
    <property type="project" value="InterPro"/>
</dbReference>
<dbReference type="SUPFAM" id="SSF53098">
    <property type="entry name" value="Ribonuclease H-like"/>
    <property type="match status" value="1"/>
</dbReference>
<feature type="domain" description="Exonuclease" evidence="4">
    <location>
        <begin position="26"/>
        <end position="197"/>
    </location>
</feature>
<dbReference type="Gene3D" id="3.30.420.10">
    <property type="entry name" value="Ribonuclease H-like superfamily/Ribonuclease H"/>
    <property type="match status" value="1"/>
</dbReference>
<dbReference type="GO" id="GO:0005829">
    <property type="term" value="C:cytosol"/>
    <property type="evidence" value="ECO:0007669"/>
    <property type="project" value="TreeGrafter"/>
</dbReference>
<evidence type="ECO:0000259" key="4">
    <source>
        <dbReference type="SMART" id="SM00479"/>
    </source>
</evidence>
<keyword evidence="3" id="KW-0269">Exonuclease</keyword>
<dbReference type="SMART" id="SM00479">
    <property type="entry name" value="EXOIII"/>
    <property type="match status" value="1"/>
</dbReference>
<dbReference type="PANTHER" id="PTHR30231:SF41">
    <property type="entry name" value="DNA POLYMERASE III SUBUNIT EPSILON"/>
    <property type="match status" value="1"/>
</dbReference>
<dbReference type="PATRIC" id="fig|136160.3.peg.445"/>
<evidence type="ECO:0000256" key="3">
    <source>
        <dbReference type="ARBA" id="ARBA00022839"/>
    </source>
</evidence>
<keyword evidence="2" id="KW-0378">Hydrolase</keyword>
<gene>
    <name evidence="5" type="ORF">AMD02_01265</name>
</gene>
<protein>
    <submittedName>
        <fullName evidence="5">DNA polymerase III</fullName>
    </submittedName>
</protein>
<evidence type="ECO:0000313" key="5">
    <source>
        <dbReference type="EMBL" id="KOO37624.1"/>
    </source>
</evidence>
<dbReference type="RefSeq" id="WP_083445439.1">
    <property type="nucleotide sequence ID" value="NZ_CP040441.1"/>
</dbReference>
<dbReference type="GO" id="GO:0045004">
    <property type="term" value="P:DNA replication proofreading"/>
    <property type="evidence" value="ECO:0007669"/>
    <property type="project" value="TreeGrafter"/>
</dbReference>
<keyword evidence="1" id="KW-0540">Nuclease</keyword>
<accession>A0A0M0KFP2</accession>
<sequence length="219" mass="24612">MFWKRKKLPHGLAVDPPLNTPICQLAFTVFDTETTGFAVGAGDRLIEVAAVHVEGLEVTDFTFQTYVNPERNIPAEIEELTGISEDKVKNAPASLPAIESFFRFVEQSGSAAWVGHYASFDVTVLKKELQRYQFSFNVPLLFDTLDLIGYISPSKDMRDLEVYAKQFGTYIYERHQALGDALTTAHLFCELLRHLEARGKTTLADLIDISSMTNRALLF</sequence>
<dbReference type="PANTHER" id="PTHR30231">
    <property type="entry name" value="DNA POLYMERASE III SUBUNIT EPSILON"/>
    <property type="match status" value="1"/>
</dbReference>
<name>A0A0M0KFP2_ALKHA</name>
<dbReference type="InterPro" id="IPR036397">
    <property type="entry name" value="RNaseH_sf"/>
</dbReference>